<reference evidence="1 2" key="1">
    <citation type="journal article" date="2013" name="Mar. Genomics">
        <title>Expression of sulfatases in Rhodopirellula baltica and the diversity of sulfatases in the genus Rhodopirellula.</title>
        <authorList>
            <person name="Wegner C.E."/>
            <person name="Richter-Heitmann T."/>
            <person name="Klindworth A."/>
            <person name="Klockow C."/>
            <person name="Richter M."/>
            <person name="Achstetter T."/>
            <person name="Glockner F.O."/>
            <person name="Harder J."/>
        </authorList>
    </citation>
    <scope>NUCLEOTIDE SEQUENCE [LARGE SCALE GENOMIC DNA]</scope>
    <source>
        <strain evidence="1 2">SM41</strain>
    </source>
</reference>
<dbReference type="AlphaFoldDB" id="M5U485"/>
<organism evidence="1 2">
    <name type="scientific">Rhodopirellula sallentina SM41</name>
    <dbReference type="NCBI Taxonomy" id="1263870"/>
    <lineage>
        <taxon>Bacteria</taxon>
        <taxon>Pseudomonadati</taxon>
        <taxon>Planctomycetota</taxon>
        <taxon>Planctomycetia</taxon>
        <taxon>Pirellulales</taxon>
        <taxon>Pirellulaceae</taxon>
        <taxon>Rhodopirellula</taxon>
    </lineage>
</organism>
<dbReference type="Proteomes" id="UP000011885">
    <property type="component" value="Unassembled WGS sequence"/>
</dbReference>
<evidence type="ECO:0000313" key="2">
    <source>
        <dbReference type="Proteomes" id="UP000011885"/>
    </source>
</evidence>
<comment type="caution">
    <text evidence="1">The sequence shown here is derived from an EMBL/GenBank/DDBJ whole genome shotgun (WGS) entry which is preliminary data.</text>
</comment>
<name>M5U485_9BACT</name>
<accession>M5U485</accession>
<sequence>MELGEGDASGTDVAKLAESFGRGRGVPNVWATFATVFGVCFAHEKTLPEVEPAAGFGCEDVLR</sequence>
<keyword evidence="2" id="KW-1185">Reference proteome</keyword>
<dbReference type="PATRIC" id="fig|1263870.3.peg.6248"/>
<evidence type="ECO:0000313" key="1">
    <source>
        <dbReference type="EMBL" id="EMI52676.1"/>
    </source>
</evidence>
<protein>
    <submittedName>
        <fullName evidence="1">Uncharacterized protein</fullName>
    </submittedName>
</protein>
<proteinExistence type="predicted"/>
<gene>
    <name evidence="1" type="ORF">RSSM_05893</name>
</gene>
<dbReference type="EMBL" id="ANOH01000411">
    <property type="protein sequence ID" value="EMI52676.1"/>
    <property type="molecule type" value="Genomic_DNA"/>
</dbReference>